<protein>
    <submittedName>
        <fullName evidence="2">Uncharacterized protein</fullName>
    </submittedName>
</protein>
<evidence type="ECO:0000313" key="3">
    <source>
        <dbReference type="Proteomes" id="UP001233535"/>
    </source>
</evidence>
<proteinExistence type="predicted"/>
<organism evidence="2 3">
    <name type="scientific">Lysobacter arvi</name>
    <dbReference type="NCBI Taxonomy" id="3038776"/>
    <lineage>
        <taxon>Bacteria</taxon>
        <taxon>Pseudomonadati</taxon>
        <taxon>Pseudomonadota</taxon>
        <taxon>Gammaproteobacteria</taxon>
        <taxon>Lysobacterales</taxon>
        <taxon>Lysobacteraceae</taxon>
        <taxon>Lysobacter</taxon>
    </lineage>
</organism>
<evidence type="ECO:0000256" key="1">
    <source>
        <dbReference type="SAM" id="MobiDB-lite"/>
    </source>
</evidence>
<feature type="region of interest" description="Disordered" evidence="1">
    <location>
        <begin position="25"/>
        <end position="47"/>
    </location>
</feature>
<evidence type="ECO:0000313" key="2">
    <source>
        <dbReference type="EMBL" id="MDR0184702.1"/>
    </source>
</evidence>
<accession>A0ABU1CIC5</accession>
<name>A0ABU1CIC5_9GAMM</name>
<sequence>MVSHDVRAGLFPLVLILAAGCQRTDAPAPPASSEPRTPVATQTAAPGVDPAERAFQRRAVEAVNWGMPAVNFQLMYDAFVANGGRWNQVLYWSRLPDWKNQTLTPNPDVIYAMPSSTYAGYALLRSNIGSGSGADIARTWQLPDLEKVTAAR</sequence>
<dbReference type="SUPFAM" id="SSF160935">
    <property type="entry name" value="VPA0735-like"/>
    <property type="match status" value="1"/>
</dbReference>
<dbReference type="EMBL" id="JARUHG010000007">
    <property type="protein sequence ID" value="MDR0184702.1"/>
    <property type="molecule type" value="Genomic_DNA"/>
</dbReference>
<dbReference type="RefSeq" id="WP_309263823.1">
    <property type="nucleotide sequence ID" value="NZ_JARUHG010000007.1"/>
</dbReference>
<gene>
    <name evidence="2" type="ORF">P8609_17195</name>
</gene>
<dbReference type="Proteomes" id="UP001233535">
    <property type="component" value="Unassembled WGS sequence"/>
</dbReference>
<dbReference type="PROSITE" id="PS51257">
    <property type="entry name" value="PROKAR_LIPOPROTEIN"/>
    <property type="match status" value="1"/>
</dbReference>
<keyword evidence="3" id="KW-1185">Reference proteome</keyword>
<comment type="caution">
    <text evidence="2">The sequence shown here is derived from an EMBL/GenBank/DDBJ whole genome shotgun (WGS) entry which is preliminary data.</text>
</comment>
<reference evidence="2 3" key="1">
    <citation type="submission" date="2023-04" db="EMBL/GenBank/DDBJ databases">
        <title>Lysobacter sp. strain UC isolated from soil sample.</title>
        <authorList>
            <person name="Choksket S."/>
            <person name="Harshvardhan F."/>
            <person name="Rana R."/>
            <person name="Patil P.B."/>
            <person name="Korpole S."/>
        </authorList>
    </citation>
    <scope>NUCLEOTIDE SEQUENCE [LARGE SCALE GENOMIC DNA]</scope>
    <source>
        <strain evidence="2 3">UC</strain>
    </source>
</reference>